<feature type="transmembrane region" description="Helical" evidence="1">
    <location>
        <begin position="81"/>
        <end position="104"/>
    </location>
</feature>
<dbReference type="PANTHER" id="PTHR35895">
    <property type="entry name" value="CHROMOSOME 16, WHOLE GENOME SHOTGUN SEQUENCE"/>
    <property type="match status" value="1"/>
</dbReference>
<keyword evidence="1" id="KW-1133">Transmembrane helix</keyword>
<comment type="caution">
    <text evidence="2">The sequence shown here is derived from an EMBL/GenBank/DDBJ whole genome shotgun (WGS) entry which is preliminary data.</text>
</comment>
<keyword evidence="1" id="KW-0472">Membrane</keyword>
<evidence type="ECO:0000313" key="3">
    <source>
        <dbReference type="Proteomes" id="UP000053095"/>
    </source>
</evidence>
<proteinExistence type="predicted"/>
<gene>
    <name evidence="2" type="ORF">TCE0_017f03247</name>
</gene>
<dbReference type="PANTHER" id="PTHR35895:SF2">
    <property type="match status" value="1"/>
</dbReference>
<dbReference type="Proteomes" id="UP000053095">
    <property type="component" value="Unassembled WGS sequence"/>
</dbReference>
<keyword evidence="3" id="KW-1185">Reference proteome</keyword>
<protein>
    <submittedName>
        <fullName evidence="2">Uncharacterized protein</fullName>
    </submittedName>
</protein>
<dbReference type="AlphaFoldDB" id="A0A6V8H1G3"/>
<dbReference type="InterPro" id="IPR022185">
    <property type="entry name" value="DUF3712"/>
</dbReference>
<accession>A0A6V8H1G3</accession>
<dbReference type="EMBL" id="DF933813">
    <property type="protein sequence ID" value="GAM35148.1"/>
    <property type="molecule type" value="Genomic_DNA"/>
</dbReference>
<dbReference type="Pfam" id="PF12505">
    <property type="entry name" value="DUF3712"/>
    <property type="match status" value="1"/>
</dbReference>
<reference evidence="3" key="1">
    <citation type="journal article" date="2015" name="Genome Announc.">
        <title>Draft genome sequence of Talaromyces cellulolyticus strain Y-94, a source of lignocellulosic biomass-degrading enzymes.</title>
        <authorList>
            <person name="Fujii T."/>
            <person name="Koike H."/>
            <person name="Sawayama S."/>
            <person name="Yano S."/>
            <person name="Inoue H."/>
        </authorList>
    </citation>
    <scope>NUCLEOTIDE SEQUENCE [LARGE SCALE GENOMIC DNA]</scope>
    <source>
        <strain evidence="3">Y-94</strain>
    </source>
</reference>
<dbReference type="GO" id="GO:0000329">
    <property type="term" value="C:fungal-type vacuole membrane"/>
    <property type="evidence" value="ECO:0007669"/>
    <property type="project" value="InterPro"/>
</dbReference>
<evidence type="ECO:0000256" key="1">
    <source>
        <dbReference type="SAM" id="Phobius"/>
    </source>
</evidence>
<evidence type="ECO:0000313" key="2">
    <source>
        <dbReference type="EMBL" id="GAM35148.1"/>
    </source>
</evidence>
<organism evidence="2 3">
    <name type="scientific">Talaromyces pinophilus</name>
    <name type="common">Penicillium pinophilum</name>
    <dbReference type="NCBI Taxonomy" id="128442"/>
    <lineage>
        <taxon>Eukaryota</taxon>
        <taxon>Fungi</taxon>
        <taxon>Dikarya</taxon>
        <taxon>Ascomycota</taxon>
        <taxon>Pezizomycotina</taxon>
        <taxon>Eurotiomycetes</taxon>
        <taxon>Eurotiomycetidae</taxon>
        <taxon>Eurotiales</taxon>
        <taxon>Trichocomaceae</taxon>
        <taxon>Talaromyces</taxon>
        <taxon>Talaromyces sect. Talaromyces</taxon>
    </lineage>
</organism>
<dbReference type="InterPro" id="IPR046368">
    <property type="entry name" value="Tag1"/>
</dbReference>
<name>A0A6V8H1G3_TALPI</name>
<sequence length="434" mass="47024">MASSKVINPEQWLKDNKNIVGFRQMPEYKLAVIASKNGKEKEILSESTGGQAEHIEVIDATSLPTRQKQPKWIKRHLRRFWCCYVVVGVIGLAIFLPLFFLYAFPAIAQLMVEKAHLNIYSAMLMNPSPDSVTVSLSAGFKIPKGFKVRLDPIALSLFNRNVTPIVPYINIALPEETFEGKANISITNQTVTLLDRGQFIDFLTVAVYEKTFKMSAKGTTTAHLGALRAKFTLDKDVELNGLWALNGFSIQSAGLVERQSDGTNLQGVAVLPNYSLVTFALGNVTLNLQAGGLILGQAVIDNVVLTPGNNTVSLRGSVSIETILQNLGTIIEAEKDAILSGNIALSASGNSTVYNGVHILYYEEVLNNLVITAQVSIVSLITDTIGGLVQGNSSSIASAISGWLGNSTTNEMTDLDSKVTQLANYIVESSEKQN</sequence>
<keyword evidence="1" id="KW-0812">Transmembrane</keyword>